<proteinExistence type="predicted"/>
<dbReference type="InterPro" id="IPR007138">
    <property type="entry name" value="ABM_dom"/>
</dbReference>
<dbReference type="GO" id="GO:0005829">
    <property type="term" value="C:cytosol"/>
    <property type="evidence" value="ECO:0007669"/>
    <property type="project" value="TreeGrafter"/>
</dbReference>
<accession>A0A1V5SR85</accession>
<gene>
    <name evidence="2" type="primary">lsrG</name>
    <name evidence="2" type="ORF">BWY41_01457</name>
</gene>
<protein>
    <submittedName>
        <fullName evidence="2">Autoinducer 2-degrading protein LsrG</fullName>
    </submittedName>
</protein>
<dbReference type="AlphaFoldDB" id="A0A1V5SR85"/>
<reference evidence="2" key="1">
    <citation type="submission" date="2017-02" db="EMBL/GenBank/DDBJ databases">
        <title>Delving into the versatile metabolic prowess of the omnipresent phylum Bacteroidetes.</title>
        <authorList>
            <person name="Nobu M.K."/>
            <person name="Mei R."/>
            <person name="Narihiro T."/>
            <person name="Kuroda K."/>
            <person name="Liu W.-T."/>
        </authorList>
    </citation>
    <scope>NUCLEOTIDE SEQUENCE</scope>
    <source>
        <strain evidence="2">ADurb.Bin276</strain>
    </source>
</reference>
<feature type="domain" description="ABM" evidence="1">
    <location>
        <begin position="2"/>
        <end position="90"/>
    </location>
</feature>
<organism evidence="2">
    <name type="scientific">Candidatus Atribacter allofermentans</name>
    <dbReference type="NCBI Taxonomy" id="1852833"/>
    <lineage>
        <taxon>Bacteria</taxon>
        <taxon>Pseudomonadati</taxon>
        <taxon>Atribacterota</taxon>
        <taxon>Atribacteria</taxon>
        <taxon>Atribacterales</taxon>
        <taxon>Atribacteraceae</taxon>
        <taxon>Atribacter</taxon>
    </lineage>
</organism>
<evidence type="ECO:0000259" key="1">
    <source>
        <dbReference type="PROSITE" id="PS51725"/>
    </source>
</evidence>
<dbReference type="PANTHER" id="PTHR33336">
    <property type="entry name" value="QUINOL MONOOXYGENASE YGIN-RELATED"/>
    <property type="match status" value="1"/>
</dbReference>
<dbReference type="SUPFAM" id="SSF54909">
    <property type="entry name" value="Dimeric alpha+beta barrel"/>
    <property type="match status" value="1"/>
</dbReference>
<dbReference type="EMBL" id="MWBQ01000111">
    <property type="protein sequence ID" value="OQA56721.1"/>
    <property type="molecule type" value="Genomic_DNA"/>
</dbReference>
<dbReference type="PANTHER" id="PTHR33336:SF1">
    <property type="entry name" value="(4S)-4-HYDROXY-5-PHOSPHONOOXYPENTANE-2,3-DIONE ISOMERASE"/>
    <property type="match status" value="1"/>
</dbReference>
<dbReference type="Proteomes" id="UP000485569">
    <property type="component" value="Unassembled WGS sequence"/>
</dbReference>
<dbReference type="InterPro" id="IPR011008">
    <property type="entry name" value="Dimeric_a/b-barrel"/>
</dbReference>
<sequence>MYVTCVYVWVKLENVNDFIQASLENHNYSVKEPGNLRFDVLQSSNDPTQFLLYEAYDSLEAAAAHKQTPHYLKWKETVAPWMAKPREGIPYRTLAPFNRLS</sequence>
<dbReference type="Pfam" id="PF03992">
    <property type="entry name" value="ABM"/>
    <property type="match status" value="1"/>
</dbReference>
<dbReference type="Gene3D" id="3.30.70.100">
    <property type="match status" value="1"/>
</dbReference>
<name>A0A1V5SR85_9BACT</name>
<evidence type="ECO:0000313" key="2">
    <source>
        <dbReference type="EMBL" id="OQA56721.1"/>
    </source>
</evidence>
<dbReference type="InterPro" id="IPR050744">
    <property type="entry name" value="AI-2_Isomerase_LsrG"/>
</dbReference>
<dbReference type="GO" id="GO:0016491">
    <property type="term" value="F:oxidoreductase activity"/>
    <property type="evidence" value="ECO:0007669"/>
    <property type="project" value="TreeGrafter"/>
</dbReference>
<comment type="caution">
    <text evidence="2">The sequence shown here is derived from an EMBL/GenBank/DDBJ whole genome shotgun (WGS) entry which is preliminary data.</text>
</comment>
<dbReference type="PROSITE" id="PS51725">
    <property type="entry name" value="ABM"/>
    <property type="match status" value="1"/>
</dbReference>